<feature type="region of interest" description="Disordered" evidence="10">
    <location>
        <begin position="1"/>
        <end position="35"/>
    </location>
</feature>
<name>A0A843UHE4_COLES</name>
<feature type="compositionally biased region" description="Low complexity" evidence="10">
    <location>
        <begin position="599"/>
        <end position="615"/>
    </location>
</feature>
<evidence type="ECO:0000256" key="1">
    <source>
        <dbReference type="ARBA" id="ARBA00022701"/>
    </source>
</evidence>
<evidence type="ECO:0000256" key="7">
    <source>
        <dbReference type="PROSITE-ProRule" id="PRU00283"/>
    </source>
</evidence>
<dbReference type="InterPro" id="IPR027417">
    <property type="entry name" value="P-loop_NTPase"/>
</dbReference>
<dbReference type="InterPro" id="IPR027640">
    <property type="entry name" value="Kinesin-like_fam"/>
</dbReference>
<evidence type="ECO:0000313" key="12">
    <source>
        <dbReference type="EMBL" id="MQL82831.1"/>
    </source>
</evidence>
<dbReference type="Pfam" id="PF00225">
    <property type="entry name" value="Kinesin"/>
    <property type="match status" value="1"/>
</dbReference>
<dbReference type="InterPro" id="IPR019821">
    <property type="entry name" value="Kinesin_motor_CS"/>
</dbReference>
<keyword evidence="2 7" id="KW-0547">Nucleotide-binding</keyword>
<dbReference type="Proteomes" id="UP000652761">
    <property type="component" value="Unassembled WGS sequence"/>
</dbReference>
<dbReference type="SMART" id="SM00129">
    <property type="entry name" value="KISc"/>
    <property type="match status" value="1"/>
</dbReference>
<dbReference type="EMBL" id="NMUH01000655">
    <property type="protein sequence ID" value="MQL82831.1"/>
    <property type="molecule type" value="Genomic_DNA"/>
</dbReference>
<dbReference type="OrthoDB" id="3176171at2759"/>
<dbReference type="PANTHER" id="PTHR47968">
    <property type="entry name" value="CENTROMERE PROTEIN E"/>
    <property type="match status" value="1"/>
</dbReference>
<evidence type="ECO:0000256" key="2">
    <source>
        <dbReference type="ARBA" id="ARBA00022741"/>
    </source>
</evidence>
<dbReference type="GO" id="GO:0005874">
    <property type="term" value="C:microtubule"/>
    <property type="evidence" value="ECO:0007669"/>
    <property type="project" value="UniProtKB-KW"/>
</dbReference>
<proteinExistence type="inferred from homology"/>
<feature type="region of interest" description="Disordered" evidence="10">
    <location>
        <begin position="599"/>
        <end position="629"/>
    </location>
</feature>
<keyword evidence="3 7" id="KW-0067">ATP-binding</keyword>
<keyword evidence="5 7" id="KW-0505">Motor protein</keyword>
<keyword evidence="4 9" id="KW-0175">Coiled coil</keyword>
<dbReference type="GO" id="GO:0005524">
    <property type="term" value="F:ATP binding"/>
    <property type="evidence" value="ECO:0007669"/>
    <property type="project" value="UniProtKB-UniRule"/>
</dbReference>
<comment type="caution">
    <text evidence="12">The sequence shown here is derived from an EMBL/GenBank/DDBJ whole genome shotgun (WGS) entry which is preliminary data.</text>
</comment>
<keyword evidence="1 8" id="KW-0493">Microtubule</keyword>
<dbReference type="PROSITE" id="PS00411">
    <property type="entry name" value="KINESIN_MOTOR_1"/>
    <property type="match status" value="1"/>
</dbReference>
<dbReference type="Gene3D" id="3.40.850.10">
    <property type="entry name" value="Kinesin motor domain"/>
    <property type="match status" value="1"/>
</dbReference>
<dbReference type="PROSITE" id="PS50067">
    <property type="entry name" value="KINESIN_MOTOR_2"/>
    <property type="match status" value="1"/>
</dbReference>
<evidence type="ECO:0000256" key="4">
    <source>
        <dbReference type="ARBA" id="ARBA00023054"/>
    </source>
</evidence>
<reference evidence="12" key="1">
    <citation type="submission" date="2017-07" db="EMBL/GenBank/DDBJ databases">
        <title>Taro Niue Genome Assembly and Annotation.</title>
        <authorList>
            <person name="Atibalentja N."/>
            <person name="Keating K."/>
            <person name="Fields C.J."/>
        </authorList>
    </citation>
    <scope>NUCLEOTIDE SEQUENCE</scope>
    <source>
        <strain evidence="12">Niue_2</strain>
        <tissue evidence="12">Leaf</tissue>
    </source>
</reference>
<dbReference type="FunFam" id="3.40.850.10:FF:000054">
    <property type="entry name" value="Kinesin-like protein"/>
    <property type="match status" value="1"/>
</dbReference>
<feature type="binding site" evidence="7">
    <location>
        <begin position="307"/>
        <end position="314"/>
    </location>
    <ligand>
        <name>ATP</name>
        <dbReference type="ChEBI" id="CHEBI:30616"/>
    </ligand>
</feature>
<sequence length="814" mass="89738">MPVSTRAQFSVVRDEPNLATAQRHRPIPPDQEPATGLAPSLMRNPHHALKEKMKALTQFYEQHQHQLAGARGQASRLQKHIVATRHPSIDLLDSNVKKRGGGGEEEAEKKQANKVMDLVVMKENVSNVVPMSLPGAAKKPALLYSTADEAKENMRGGDEDRVAAFSCPKKETLDAARKLSLGGPGTQSEPRVLRPKISTGGGELGTISEDGGGSRIMVFVRLRPMGKKEKEAGSRCCVRIVDRHDVYLTEFASETDYLRLKRLRGRHFSFDASFPESTTQQEVYATTTAELVEGVLHGRNGSVFCYGATGAGKTYTMLGTIENPGVMVLAIKDLFLKIRQRSFDGNHVVHLSYLEVYNETVRDLLSPGRPLVLREDKQGIVAAGLTQYRAYSTDEVMALLQQGNQNRTTEPTRANETSSRSHAILQVVAEYREKVSGNVINRVGKLSLIDLAGSERALATDQRTQRSLEGANINRSLLALSSCINALVEGKKHIPYRNSKLTQLLKDSLGGPCNTVMIANISPSNLSFGETQNTLHWADRAKEIKTKACPVNEETQQVHESETDQARLLLELQKENSDLRQQLAQQKQKLLTLQAQSLAANNSTPAPSPATSSLMSPPPSSQRRVKRSILSGVCFSTPESKKRSAGNTTIACDLQDRVTALEMELERAKKEHRLQIKQKDDFIRELITKNNLRPLEGGDNREKRIVTRASLRKTERSVAAGELKSPSHRFLSPLPTAKKRTFWDITATNSPSVISVNGRKTKSHVAAGAATTPAAPSMLLQLTYRCFWFVLILGPHLLHHVSFSRASHAEGLIL</sequence>
<dbReference type="GO" id="GO:0003777">
    <property type="term" value="F:microtubule motor activity"/>
    <property type="evidence" value="ECO:0007669"/>
    <property type="project" value="InterPro"/>
</dbReference>
<feature type="coiled-coil region" evidence="9">
    <location>
        <begin position="569"/>
        <end position="596"/>
    </location>
</feature>
<gene>
    <name evidence="12" type="ORF">Taro_015301</name>
</gene>
<feature type="domain" description="Kinesin motor" evidence="11">
    <location>
        <begin position="215"/>
        <end position="544"/>
    </location>
</feature>
<dbReference type="GO" id="GO:0008017">
    <property type="term" value="F:microtubule binding"/>
    <property type="evidence" value="ECO:0007669"/>
    <property type="project" value="InterPro"/>
</dbReference>
<evidence type="ECO:0000256" key="8">
    <source>
        <dbReference type="RuleBase" id="RU000394"/>
    </source>
</evidence>
<dbReference type="InterPro" id="IPR001752">
    <property type="entry name" value="Kinesin_motor_dom"/>
</dbReference>
<evidence type="ECO:0000313" key="13">
    <source>
        <dbReference type="Proteomes" id="UP000652761"/>
    </source>
</evidence>
<evidence type="ECO:0000256" key="6">
    <source>
        <dbReference type="ARBA" id="ARBA00060769"/>
    </source>
</evidence>
<dbReference type="PRINTS" id="PR00380">
    <property type="entry name" value="KINESINHEAVY"/>
</dbReference>
<accession>A0A843UHE4</accession>
<evidence type="ECO:0000256" key="10">
    <source>
        <dbReference type="SAM" id="MobiDB-lite"/>
    </source>
</evidence>
<dbReference type="SUPFAM" id="SSF52540">
    <property type="entry name" value="P-loop containing nucleoside triphosphate hydrolases"/>
    <property type="match status" value="1"/>
</dbReference>
<dbReference type="InterPro" id="IPR036961">
    <property type="entry name" value="Kinesin_motor_dom_sf"/>
</dbReference>
<dbReference type="AlphaFoldDB" id="A0A843UHE4"/>
<dbReference type="PANTHER" id="PTHR47968:SF13">
    <property type="entry name" value="KINESIN-LIKE PROTEIN KIF19 ISOFORM X1"/>
    <property type="match status" value="1"/>
</dbReference>
<comment type="similarity">
    <text evidence="6">Belongs to the TRAFAC class myosin-kinesin ATPase superfamily. Kinesin family. KIN-8 subfamily.</text>
</comment>
<evidence type="ECO:0000259" key="11">
    <source>
        <dbReference type="PROSITE" id="PS50067"/>
    </source>
</evidence>
<evidence type="ECO:0000256" key="9">
    <source>
        <dbReference type="SAM" id="Coils"/>
    </source>
</evidence>
<feature type="region of interest" description="Disordered" evidence="10">
    <location>
        <begin position="179"/>
        <end position="206"/>
    </location>
</feature>
<evidence type="ECO:0000256" key="5">
    <source>
        <dbReference type="ARBA" id="ARBA00023175"/>
    </source>
</evidence>
<protein>
    <recommendedName>
        <fullName evidence="8">Kinesin-like protein</fullName>
    </recommendedName>
</protein>
<keyword evidence="13" id="KW-1185">Reference proteome</keyword>
<evidence type="ECO:0000256" key="3">
    <source>
        <dbReference type="ARBA" id="ARBA00022840"/>
    </source>
</evidence>
<organism evidence="12 13">
    <name type="scientific">Colocasia esculenta</name>
    <name type="common">Wild taro</name>
    <name type="synonym">Arum esculentum</name>
    <dbReference type="NCBI Taxonomy" id="4460"/>
    <lineage>
        <taxon>Eukaryota</taxon>
        <taxon>Viridiplantae</taxon>
        <taxon>Streptophyta</taxon>
        <taxon>Embryophyta</taxon>
        <taxon>Tracheophyta</taxon>
        <taxon>Spermatophyta</taxon>
        <taxon>Magnoliopsida</taxon>
        <taxon>Liliopsida</taxon>
        <taxon>Araceae</taxon>
        <taxon>Aroideae</taxon>
        <taxon>Colocasieae</taxon>
        <taxon>Colocasia</taxon>
    </lineage>
</organism>
<dbReference type="GO" id="GO:0007018">
    <property type="term" value="P:microtubule-based movement"/>
    <property type="evidence" value="ECO:0007669"/>
    <property type="project" value="InterPro"/>
</dbReference>